<feature type="chain" id="PRO_5028999260" description="Secreted protein" evidence="2">
    <location>
        <begin position="21"/>
        <end position="124"/>
    </location>
</feature>
<dbReference type="Proteomes" id="UP000516369">
    <property type="component" value="Chromosome"/>
</dbReference>
<dbReference type="AlphaFoldDB" id="A0A7H1N576"/>
<feature type="region of interest" description="Disordered" evidence="1">
    <location>
        <begin position="105"/>
        <end position="124"/>
    </location>
</feature>
<proteinExistence type="predicted"/>
<keyword evidence="2" id="KW-0732">Signal</keyword>
<evidence type="ECO:0000313" key="3">
    <source>
        <dbReference type="EMBL" id="QNT70862.1"/>
    </source>
</evidence>
<dbReference type="KEGG" id="dvn:HQ394_18005"/>
<evidence type="ECO:0000256" key="2">
    <source>
        <dbReference type="SAM" id="SignalP"/>
    </source>
</evidence>
<protein>
    <recommendedName>
        <fullName evidence="5">Secreted protein</fullName>
    </recommendedName>
</protein>
<feature type="region of interest" description="Disordered" evidence="1">
    <location>
        <begin position="29"/>
        <end position="56"/>
    </location>
</feature>
<organism evidence="3 4">
    <name type="scientific">Defluviicoccus vanus</name>
    <dbReference type="NCBI Taxonomy" id="111831"/>
    <lineage>
        <taxon>Bacteria</taxon>
        <taxon>Pseudomonadati</taxon>
        <taxon>Pseudomonadota</taxon>
        <taxon>Alphaproteobacteria</taxon>
        <taxon>Rhodospirillales</taxon>
        <taxon>Rhodospirillaceae</taxon>
        <taxon>Defluviicoccus</taxon>
    </lineage>
</organism>
<reference evidence="3 4" key="1">
    <citation type="submission" date="2020-05" db="EMBL/GenBank/DDBJ databases">
        <title>Complete closed genome sequence of Defluviicoccus vanus.</title>
        <authorList>
            <person name="Bessarab I."/>
            <person name="Arumugam K."/>
            <person name="Maszenan A.M."/>
            <person name="Seviour R.J."/>
            <person name="Williams R.B."/>
        </authorList>
    </citation>
    <scope>NUCLEOTIDE SEQUENCE [LARGE SCALE GENOMIC DNA]</scope>
    <source>
        <strain evidence="3 4">Ben 114</strain>
    </source>
</reference>
<evidence type="ECO:0000256" key="1">
    <source>
        <dbReference type="SAM" id="MobiDB-lite"/>
    </source>
</evidence>
<gene>
    <name evidence="3" type="ORF">HQ394_18005</name>
</gene>
<sequence length="124" mass="13273">MALALALALALAVVAKPVPAPIARHPVQRRCATARSAQPRHRRGGGAAATSAPGRRPQFVQLHIQVGGQPLNAIVELPHLIAEIFHPAGDAAQVLLKLRHSRIHPRHGRARSHSTRVIISRKPG</sequence>
<evidence type="ECO:0008006" key="5">
    <source>
        <dbReference type="Google" id="ProtNLM"/>
    </source>
</evidence>
<accession>A0A7H1N576</accession>
<feature type="signal peptide" evidence="2">
    <location>
        <begin position="1"/>
        <end position="20"/>
    </location>
</feature>
<evidence type="ECO:0000313" key="4">
    <source>
        <dbReference type="Proteomes" id="UP000516369"/>
    </source>
</evidence>
<feature type="compositionally biased region" description="Basic residues" evidence="1">
    <location>
        <begin position="105"/>
        <end position="114"/>
    </location>
</feature>
<keyword evidence="4" id="KW-1185">Reference proteome</keyword>
<name>A0A7H1N576_9PROT</name>
<dbReference type="EMBL" id="CP053923">
    <property type="protein sequence ID" value="QNT70862.1"/>
    <property type="molecule type" value="Genomic_DNA"/>
</dbReference>